<evidence type="ECO:0000256" key="3">
    <source>
        <dbReference type="SAM" id="SignalP"/>
    </source>
</evidence>
<proteinExistence type="predicted"/>
<feature type="coiled-coil region" evidence="1">
    <location>
        <begin position="81"/>
        <end position="108"/>
    </location>
</feature>
<name>A0ABS6MHC5_9GAMM</name>
<dbReference type="RefSeq" id="WP_217667242.1">
    <property type="nucleotide sequence ID" value="NZ_JAHRID010000001.1"/>
</dbReference>
<evidence type="ECO:0000256" key="2">
    <source>
        <dbReference type="SAM" id="MobiDB-lite"/>
    </source>
</evidence>
<gene>
    <name evidence="4" type="ORF">KQY15_03550</name>
</gene>
<feature type="chain" id="PRO_5046667519" evidence="3">
    <location>
        <begin position="23"/>
        <end position="164"/>
    </location>
</feature>
<dbReference type="EMBL" id="JAHRID010000001">
    <property type="protein sequence ID" value="MBV2128170.1"/>
    <property type="molecule type" value="Genomic_DNA"/>
</dbReference>
<feature type="compositionally biased region" description="Polar residues" evidence="2">
    <location>
        <begin position="154"/>
        <end position="164"/>
    </location>
</feature>
<keyword evidence="1" id="KW-0175">Coiled coil</keyword>
<dbReference type="Proteomes" id="UP000704611">
    <property type="component" value="Unassembled WGS sequence"/>
</dbReference>
<keyword evidence="5" id="KW-1185">Reference proteome</keyword>
<keyword evidence="3" id="KW-0732">Signal</keyword>
<reference evidence="4 5" key="1">
    <citation type="submission" date="2021-06" db="EMBL/GenBank/DDBJ databases">
        <title>Rheinheimera indica sp. nov., isolated from deep-sea sediment.</title>
        <authorList>
            <person name="Wang Z."/>
            <person name="Zhang X.-Y."/>
        </authorList>
    </citation>
    <scope>NUCLEOTIDE SEQUENCE [LARGE SCALE GENOMIC DNA]</scope>
    <source>
        <strain evidence="4 5">SM2107</strain>
    </source>
</reference>
<evidence type="ECO:0000313" key="5">
    <source>
        <dbReference type="Proteomes" id="UP000704611"/>
    </source>
</evidence>
<comment type="caution">
    <text evidence="4">The sequence shown here is derived from an EMBL/GenBank/DDBJ whole genome shotgun (WGS) entry which is preliminary data.</text>
</comment>
<accession>A0ABS6MHC5</accession>
<feature type="region of interest" description="Disordered" evidence="2">
    <location>
        <begin position="132"/>
        <end position="164"/>
    </location>
</feature>
<evidence type="ECO:0000313" key="4">
    <source>
        <dbReference type="EMBL" id="MBV2128170.1"/>
    </source>
</evidence>
<organism evidence="4 5">
    <name type="scientific">Arsukibacterium indicum</name>
    <dbReference type="NCBI Taxonomy" id="2848612"/>
    <lineage>
        <taxon>Bacteria</taxon>
        <taxon>Pseudomonadati</taxon>
        <taxon>Pseudomonadota</taxon>
        <taxon>Gammaproteobacteria</taxon>
        <taxon>Chromatiales</taxon>
        <taxon>Chromatiaceae</taxon>
        <taxon>Arsukibacterium</taxon>
    </lineage>
</organism>
<protein>
    <submittedName>
        <fullName evidence="4">Uncharacterized protein</fullName>
    </submittedName>
</protein>
<evidence type="ECO:0000256" key="1">
    <source>
        <dbReference type="SAM" id="Coils"/>
    </source>
</evidence>
<sequence length="164" mass="17591">MFKSKILLAIGAALMVAFSVMAVQLHSAKTDTELLTAQVTGLHAVVATKQAEVTSLAGAVETANATTKQLLAERELVAAVRAKAAENEARLRTELHQLNAKVDELRVSSNDHVKEWANTLVPADAVRLLKYATQSRNPDGDGNRSGLPEPTGRLTAQLSANHRF</sequence>
<feature type="signal peptide" evidence="3">
    <location>
        <begin position="1"/>
        <end position="22"/>
    </location>
</feature>